<comment type="similarity">
    <text evidence="1">Belongs to the peptidase U62 family.</text>
</comment>
<dbReference type="PIRSF" id="PIRSF004919">
    <property type="entry name" value="TldD"/>
    <property type="match status" value="1"/>
</dbReference>
<evidence type="ECO:0000256" key="4">
    <source>
        <dbReference type="ARBA" id="ARBA00023049"/>
    </source>
</evidence>
<evidence type="ECO:0000256" key="1">
    <source>
        <dbReference type="ARBA" id="ARBA00005836"/>
    </source>
</evidence>
<keyword evidence="4" id="KW-0482">Metalloprotease</keyword>
<dbReference type="Pfam" id="PF19290">
    <property type="entry name" value="PmbA_TldD_2nd"/>
    <property type="match status" value="1"/>
</dbReference>
<evidence type="ECO:0000259" key="7">
    <source>
        <dbReference type="Pfam" id="PF19290"/>
    </source>
</evidence>
<dbReference type="HOGENOM" id="CLU_026425_1_0_4"/>
<keyword evidence="9" id="KW-1185">Reference proteome</keyword>
<dbReference type="GO" id="GO:0006508">
    <property type="term" value="P:proteolysis"/>
    <property type="evidence" value="ECO:0007669"/>
    <property type="project" value="UniProtKB-KW"/>
</dbReference>
<protein>
    <submittedName>
        <fullName evidence="8">TldD protein</fullName>
    </submittedName>
</protein>
<dbReference type="InterPro" id="IPR002510">
    <property type="entry name" value="Metalloprtase-TldD/E_N"/>
</dbReference>
<dbReference type="InterPro" id="IPR036059">
    <property type="entry name" value="TldD/PmbA_sf"/>
</dbReference>
<evidence type="ECO:0000256" key="3">
    <source>
        <dbReference type="ARBA" id="ARBA00022801"/>
    </source>
</evidence>
<dbReference type="KEGG" id="kbt:BCUE_0610"/>
<dbReference type="PATRIC" id="fig|1208922.3.peg.346"/>
<reference evidence="8 9" key="1">
    <citation type="journal article" date="2013" name="Genome Biol. Evol.">
        <title>Genome evolution and phylogenomic analysis of candidatus kinetoplastibacterium, the betaproteobacterial endosymbionts of strigomonas and angomonas.</title>
        <authorList>
            <person name="Alves J.M."/>
            <person name="Serrano M.G."/>
            <person name="Maia da Silva F."/>
            <person name="Voegtly L.J."/>
            <person name="Matveyev A.V."/>
            <person name="Teixeira M.M."/>
            <person name="Camargo E.P."/>
            <person name="Buck G.A."/>
        </authorList>
    </citation>
    <scope>NUCLEOTIDE SEQUENCE [LARGE SCALE GENOMIC DNA]</scope>
    <source>
        <strain evidence="8 9">TCC012E</strain>
    </source>
</reference>
<dbReference type="RefSeq" id="WP_015238040.1">
    <property type="nucleotide sequence ID" value="NC_020285.1"/>
</dbReference>
<dbReference type="Proteomes" id="UP000011563">
    <property type="component" value="Chromosome"/>
</dbReference>
<evidence type="ECO:0000259" key="6">
    <source>
        <dbReference type="Pfam" id="PF19289"/>
    </source>
</evidence>
<dbReference type="PANTHER" id="PTHR30624:SF4">
    <property type="entry name" value="METALLOPROTEASE TLDD"/>
    <property type="match status" value="1"/>
</dbReference>
<dbReference type="InterPro" id="IPR035068">
    <property type="entry name" value="TldD/PmbA_N"/>
</dbReference>
<dbReference type="Pfam" id="PF19289">
    <property type="entry name" value="PmbA_TldD_3rd"/>
    <property type="match status" value="1"/>
</dbReference>
<keyword evidence="3" id="KW-0378">Hydrolase</keyword>
<dbReference type="InterPro" id="IPR051463">
    <property type="entry name" value="Peptidase_U62_metallo"/>
</dbReference>
<evidence type="ECO:0000313" key="9">
    <source>
        <dbReference type="Proteomes" id="UP000011563"/>
    </source>
</evidence>
<name>M1LW87_9PROT</name>
<feature type="domain" description="Metalloprotease TldD/E C-terminal" evidence="6">
    <location>
        <begin position="251"/>
        <end position="484"/>
    </location>
</feature>
<evidence type="ECO:0000256" key="2">
    <source>
        <dbReference type="ARBA" id="ARBA00022670"/>
    </source>
</evidence>
<dbReference type="AlphaFoldDB" id="M1LW87"/>
<sequence>MNTSISNDSLNIAKSKLLEPWNITENIISNAINSMMTKNVDYADMYFQHSSQESWSLEEGIVKNGNFSISNGVGIRALSGERTAFAYSDSLSYDDIINSAKTVRTITNSGTNGSRIYVKPSKIQEVNNLYSNYSPMDSMETGQKIFLLEKIERIARKLSPNVSQVMASLSSERDIVVIAGSDGRFISDVRPLVRVSITVIAESKGRREIGRSGGGARTDLLYFSDEILTSYVKQAVNEALINLEATSAPAGEMTVVLGNGWPGILLHEAVGHGLEGDFNRKGSSIFSGRLGDKVASKDVTVIDDGTIPNRRGSLNIDDEGNITKKNILIENGVLKGYMHDIMNSNLMGVLPTGNGRRESFAHIPLPRMTNTYMLGGMSDPKEIISSVKKGLYAVNFAGGQVDITSGKFVFSASEAYIIENGKIINPVKGATIIGNGPDVMQQISMIGNDLALDSGVGVCGKDGQSIPVGVGMPTVRIEKLTVGGTG</sequence>
<dbReference type="NCBIfam" id="NF008006">
    <property type="entry name" value="PRK10735.1"/>
    <property type="match status" value="1"/>
</dbReference>
<dbReference type="InterPro" id="IPR045569">
    <property type="entry name" value="Metalloprtase-TldD/E_C"/>
</dbReference>
<proteinExistence type="inferred from homology"/>
<dbReference type="PANTHER" id="PTHR30624">
    <property type="entry name" value="UNCHARACTERIZED PROTEIN TLDD AND PMBA"/>
    <property type="match status" value="1"/>
</dbReference>
<organism evidence="8 9">
    <name type="scientific">Candidatus Kinetoplastidibacterium blastocrithidiae TCC012E</name>
    <dbReference type="NCBI Taxonomy" id="1208922"/>
    <lineage>
        <taxon>Bacteria</taxon>
        <taxon>Pseudomonadati</taxon>
        <taxon>Pseudomonadota</taxon>
        <taxon>Betaproteobacteria</taxon>
        <taxon>Candidatus Kinetoplastidibacterium</taxon>
    </lineage>
</organism>
<dbReference type="EMBL" id="CP003807">
    <property type="protein sequence ID" value="AGF49792.1"/>
    <property type="molecule type" value="Genomic_DNA"/>
</dbReference>
<dbReference type="GO" id="GO:0005829">
    <property type="term" value="C:cytosol"/>
    <property type="evidence" value="ECO:0007669"/>
    <property type="project" value="TreeGrafter"/>
</dbReference>
<dbReference type="Gene3D" id="3.30.2290.10">
    <property type="entry name" value="PmbA/TldD superfamily"/>
    <property type="match status" value="1"/>
</dbReference>
<dbReference type="GO" id="GO:0008237">
    <property type="term" value="F:metallopeptidase activity"/>
    <property type="evidence" value="ECO:0007669"/>
    <property type="project" value="UniProtKB-KW"/>
</dbReference>
<gene>
    <name evidence="8" type="ORF">BCUE_0610</name>
</gene>
<feature type="domain" description="Metalloprotease TldD/E central" evidence="7">
    <location>
        <begin position="137"/>
        <end position="243"/>
    </location>
</feature>
<feature type="domain" description="Metalloprotease TldD/E N-terminal" evidence="5">
    <location>
        <begin position="43"/>
        <end position="103"/>
    </location>
</feature>
<evidence type="ECO:0000259" key="5">
    <source>
        <dbReference type="Pfam" id="PF01523"/>
    </source>
</evidence>
<keyword evidence="2" id="KW-0645">Protease</keyword>
<dbReference type="InterPro" id="IPR045570">
    <property type="entry name" value="Metalloprtase-TldD/E_cen_dom"/>
</dbReference>
<dbReference type="SUPFAM" id="SSF111283">
    <property type="entry name" value="Putative modulator of DNA gyrase, PmbA/TldD"/>
    <property type="match status" value="1"/>
</dbReference>
<evidence type="ECO:0000313" key="8">
    <source>
        <dbReference type="EMBL" id="AGF49792.1"/>
    </source>
</evidence>
<dbReference type="Pfam" id="PF01523">
    <property type="entry name" value="PmbA_TldD_1st"/>
    <property type="match status" value="1"/>
</dbReference>
<dbReference type="InterPro" id="IPR025502">
    <property type="entry name" value="TldD"/>
</dbReference>
<accession>M1LW87</accession>